<evidence type="ECO:0000313" key="3">
    <source>
        <dbReference type="WBParaSite" id="L893_g26331.t1"/>
    </source>
</evidence>
<dbReference type="Proteomes" id="UP000095287">
    <property type="component" value="Unplaced"/>
</dbReference>
<dbReference type="WBParaSite" id="L893_g26331.t1">
    <property type="protein sequence ID" value="L893_g26331.t1"/>
    <property type="gene ID" value="L893_g26331"/>
</dbReference>
<accession>A0A1I7ZHD8</accession>
<organism evidence="2 3">
    <name type="scientific">Steinernema glaseri</name>
    <dbReference type="NCBI Taxonomy" id="37863"/>
    <lineage>
        <taxon>Eukaryota</taxon>
        <taxon>Metazoa</taxon>
        <taxon>Ecdysozoa</taxon>
        <taxon>Nematoda</taxon>
        <taxon>Chromadorea</taxon>
        <taxon>Rhabditida</taxon>
        <taxon>Tylenchina</taxon>
        <taxon>Panagrolaimomorpha</taxon>
        <taxon>Strongyloidoidea</taxon>
        <taxon>Steinernematidae</taxon>
        <taxon>Steinernema</taxon>
    </lineage>
</organism>
<protein>
    <submittedName>
        <fullName evidence="3">ZP domain-containing protein</fullName>
    </submittedName>
</protein>
<reference evidence="3" key="1">
    <citation type="submission" date="2016-11" db="UniProtKB">
        <authorList>
            <consortium name="WormBaseParasite"/>
        </authorList>
    </citation>
    <scope>IDENTIFICATION</scope>
</reference>
<feature type="signal peptide" evidence="1">
    <location>
        <begin position="1"/>
        <end position="23"/>
    </location>
</feature>
<evidence type="ECO:0000256" key="1">
    <source>
        <dbReference type="SAM" id="SignalP"/>
    </source>
</evidence>
<evidence type="ECO:0000313" key="2">
    <source>
        <dbReference type="Proteomes" id="UP000095287"/>
    </source>
</evidence>
<feature type="chain" id="PRO_5009313478" evidence="1">
    <location>
        <begin position="24"/>
        <end position="120"/>
    </location>
</feature>
<keyword evidence="2" id="KW-1185">Reference proteome</keyword>
<name>A0A1I7ZHD8_9BILA</name>
<keyword evidence="1" id="KW-0732">Signal</keyword>
<dbReference type="AlphaFoldDB" id="A0A1I7ZHD8"/>
<proteinExistence type="predicted"/>
<sequence>MRSTVRLLAALLLLTLCPTSSSAASSSSYENVVACGSYNDAYGVRSARFAWSPKESQFVRGPDAADCGFESVSLMCIDNFKTLSYGVDINETRTFNVTIPEPPKDETVETKLFQCQGRSF</sequence>